<evidence type="ECO:0000313" key="1">
    <source>
        <dbReference type="EMBL" id="PHM45760.1"/>
    </source>
</evidence>
<evidence type="ECO:0000313" key="3">
    <source>
        <dbReference type="Proteomes" id="UP000198919"/>
    </source>
</evidence>
<dbReference type="EMBL" id="FORG01000005">
    <property type="protein sequence ID" value="SFJ05150.1"/>
    <property type="molecule type" value="Genomic_DNA"/>
</dbReference>
<accession>A0A1I3N7X9</accession>
<gene>
    <name evidence="2" type="ORF">SAMN05421680_105112</name>
    <name evidence="1" type="ORF">Xmau_00148</name>
</gene>
<dbReference type="Proteomes" id="UP000224607">
    <property type="component" value="Unassembled WGS sequence"/>
</dbReference>
<keyword evidence="4" id="KW-1185">Reference proteome</keyword>
<dbReference type="RefSeq" id="WP_092509265.1">
    <property type="nucleotide sequence ID" value="NZ_CAWNQB010000001.1"/>
</dbReference>
<proteinExistence type="predicted"/>
<dbReference type="EMBL" id="NITY01000001">
    <property type="protein sequence ID" value="PHM45760.1"/>
    <property type="molecule type" value="Genomic_DNA"/>
</dbReference>
<protein>
    <submittedName>
        <fullName evidence="2">Uncharacterized protein</fullName>
    </submittedName>
</protein>
<dbReference type="AlphaFoldDB" id="A0A1I3N7X9"/>
<evidence type="ECO:0000313" key="4">
    <source>
        <dbReference type="Proteomes" id="UP000224607"/>
    </source>
</evidence>
<evidence type="ECO:0000313" key="2">
    <source>
        <dbReference type="EMBL" id="SFJ05150.1"/>
    </source>
</evidence>
<reference evidence="3" key="2">
    <citation type="submission" date="2016-10" db="EMBL/GenBank/DDBJ databases">
        <authorList>
            <person name="Varghese N."/>
            <person name="Submissions S."/>
        </authorList>
    </citation>
    <scope>NUCLEOTIDE SEQUENCE [LARGE SCALE GENOMIC DNA]</scope>
    <source>
        <strain evidence="3">DSM 17908</strain>
    </source>
</reference>
<organism evidence="2 3">
    <name type="scientific">Xenorhabdus mauleonii</name>
    <dbReference type="NCBI Taxonomy" id="351675"/>
    <lineage>
        <taxon>Bacteria</taxon>
        <taxon>Pseudomonadati</taxon>
        <taxon>Pseudomonadota</taxon>
        <taxon>Gammaproteobacteria</taxon>
        <taxon>Enterobacterales</taxon>
        <taxon>Morganellaceae</taxon>
        <taxon>Xenorhabdus</taxon>
    </lineage>
</organism>
<reference evidence="1 4" key="3">
    <citation type="journal article" date="2017" name="Nat. Microbiol.">
        <title>Natural product diversity associated with the nematode symbionts Photorhabdus and Xenorhabdus.</title>
        <authorList>
            <person name="Tobias N.J."/>
            <person name="Wolff H."/>
            <person name="Djahanschiri B."/>
            <person name="Grundmann F."/>
            <person name="Kronenwerth M."/>
            <person name="Shi Y.M."/>
            <person name="Simonyi S."/>
            <person name="Grun P."/>
            <person name="Shapiro-Ilan D."/>
            <person name="Pidot S.J."/>
            <person name="Stinear T.P."/>
            <person name="Ebersberger I."/>
            <person name="Bode H.B."/>
        </authorList>
    </citation>
    <scope>NUCLEOTIDE SEQUENCE [LARGE SCALE GENOMIC DNA]</scope>
    <source>
        <strain evidence="1 4">DSM 17908</strain>
    </source>
</reference>
<reference evidence="2" key="1">
    <citation type="submission" date="2016-10" db="EMBL/GenBank/DDBJ databases">
        <authorList>
            <person name="de Groot N.N."/>
        </authorList>
    </citation>
    <scope>NUCLEOTIDE SEQUENCE [LARGE SCALE GENOMIC DNA]</scope>
    <source>
        <strain evidence="2">DSM 17908</strain>
    </source>
</reference>
<dbReference type="Proteomes" id="UP000198919">
    <property type="component" value="Unassembled WGS sequence"/>
</dbReference>
<name>A0A1I3N7X9_9GAMM</name>
<sequence length="182" mass="20086">MTLKLVAVYPDAYVFVEPDPKERDKKRLTISCHGEKTGVMINGTYFGALGVAQLIRGWAASIANLHSVRMIICGSADPGSSMTIKPLAMELSAQLRDILIKGYVRKVAANCAFPTVYDCFCTYGRQAVEYGLSCFSISKDDPLYHFHSVVFLNGVQVKQTMNGHDFVTLGYDGKARPFGLYK</sequence>